<sequence>MDILIIDNGTHHLVKIKELLSESAITIRPYFSDKIESLPFFDLFILTGGSAHPVVGNEKLFSNELRLIKTINKPIIGICLGFELIAKAFGAKLQKLVMKERGIITIDWLDHRSNIFKDSFDRPIKVYESHKWIIQTLSKSLIGLAKSKDGYEVIKHKTKPIYGFQFHPELFVDKTYGNEIFERVFKKISQK</sequence>
<evidence type="ECO:0000313" key="4">
    <source>
        <dbReference type="Proteomes" id="UP000179270"/>
    </source>
</evidence>
<dbReference type="EMBL" id="MGAF01000033">
    <property type="protein sequence ID" value="OGK40423.1"/>
    <property type="molecule type" value="Genomic_DNA"/>
</dbReference>
<dbReference type="InterPro" id="IPR050472">
    <property type="entry name" value="Anth_synth/Amidotransfase"/>
</dbReference>
<evidence type="ECO:0000256" key="1">
    <source>
        <dbReference type="ARBA" id="ARBA00022962"/>
    </source>
</evidence>
<reference evidence="3 4" key="1">
    <citation type="journal article" date="2016" name="Nat. Commun.">
        <title>Thousands of microbial genomes shed light on interconnected biogeochemical processes in an aquifer system.</title>
        <authorList>
            <person name="Anantharaman K."/>
            <person name="Brown C.T."/>
            <person name="Hug L.A."/>
            <person name="Sharon I."/>
            <person name="Castelle C.J."/>
            <person name="Probst A.J."/>
            <person name="Thomas B.C."/>
            <person name="Singh A."/>
            <person name="Wilkins M.J."/>
            <person name="Karaoz U."/>
            <person name="Brodie E.L."/>
            <person name="Williams K.H."/>
            <person name="Hubbard S.S."/>
            <person name="Banfield J.F."/>
        </authorList>
    </citation>
    <scope>NUCLEOTIDE SEQUENCE [LARGE SCALE GENOMIC DNA]</scope>
</reference>
<dbReference type="PRINTS" id="PR00097">
    <property type="entry name" value="ANTSNTHASEII"/>
</dbReference>
<organism evidence="3 4">
    <name type="scientific">Candidatus Roizmanbacteria bacterium RIFCSPLOWO2_01_FULL_35_13</name>
    <dbReference type="NCBI Taxonomy" id="1802055"/>
    <lineage>
        <taxon>Bacteria</taxon>
        <taxon>Candidatus Roizmaniibacteriota</taxon>
    </lineage>
</organism>
<dbReference type="InterPro" id="IPR017926">
    <property type="entry name" value="GATASE"/>
</dbReference>
<comment type="caution">
    <text evidence="3">The sequence shown here is derived from an EMBL/GenBank/DDBJ whole genome shotgun (WGS) entry which is preliminary data.</text>
</comment>
<name>A0A1F7IAN8_9BACT</name>
<dbReference type="STRING" id="1802055.A3A74_01820"/>
<dbReference type="Gene3D" id="3.40.50.880">
    <property type="match status" value="1"/>
</dbReference>
<protein>
    <recommendedName>
        <fullName evidence="2">Glutamine amidotransferase domain-containing protein</fullName>
    </recommendedName>
</protein>
<dbReference type="Pfam" id="PF00117">
    <property type="entry name" value="GATase"/>
    <property type="match status" value="1"/>
</dbReference>
<dbReference type="AlphaFoldDB" id="A0A1F7IAN8"/>
<dbReference type="InterPro" id="IPR029062">
    <property type="entry name" value="Class_I_gatase-like"/>
</dbReference>
<dbReference type="PROSITE" id="PS51273">
    <property type="entry name" value="GATASE_TYPE_1"/>
    <property type="match status" value="1"/>
</dbReference>
<dbReference type="SUPFAM" id="SSF52317">
    <property type="entry name" value="Class I glutamine amidotransferase-like"/>
    <property type="match status" value="1"/>
</dbReference>
<gene>
    <name evidence="3" type="ORF">A3A74_01820</name>
</gene>
<dbReference type="PANTHER" id="PTHR43418">
    <property type="entry name" value="MULTIFUNCTIONAL TRYPTOPHAN BIOSYNTHESIS PROTEIN-RELATED"/>
    <property type="match status" value="1"/>
</dbReference>
<dbReference type="PRINTS" id="PR00096">
    <property type="entry name" value="GATASE"/>
</dbReference>
<evidence type="ECO:0000313" key="3">
    <source>
        <dbReference type="EMBL" id="OGK40423.1"/>
    </source>
</evidence>
<feature type="domain" description="Glutamine amidotransferase" evidence="2">
    <location>
        <begin position="5"/>
        <end position="186"/>
    </location>
</feature>
<dbReference type="Proteomes" id="UP000179270">
    <property type="component" value="Unassembled WGS sequence"/>
</dbReference>
<accession>A0A1F7IAN8</accession>
<dbReference type="PANTHER" id="PTHR43418:SF4">
    <property type="entry name" value="MULTIFUNCTIONAL TRYPTOPHAN BIOSYNTHESIS PROTEIN"/>
    <property type="match status" value="1"/>
</dbReference>
<dbReference type="GO" id="GO:0000162">
    <property type="term" value="P:L-tryptophan biosynthetic process"/>
    <property type="evidence" value="ECO:0007669"/>
    <property type="project" value="TreeGrafter"/>
</dbReference>
<dbReference type="GO" id="GO:0005829">
    <property type="term" value="C:cytosol"/>
    <property type="evidence" value="ECO:0007669"/>
    <property type="project" value="TreeGrafter"/>
</dbReference>
<proteinExistence type="predicted"/>
<evidence type="ECO:0000259" key="2">
    <source>
        <dbReference type="Pfam" id="PF00117"/>
    </source>
</evidence>
<dbReference type="GO" id="GO:0004049">
    <property type="term" value="F:anthranilate synthase activity"/>
    <property type="evidence" value="ECO:0007669"/>
    <property type="project" value="TreeGrafter"/>
</dbReference>
<keyword evidence="1" id="KW-0315">Glutamine amidotransferase</keyword>